<feature type="compositionally biased region" description="Basic residues" evidence="1">
    <location>
        <begin position="26"/>
        <end position="41"/>
    </location>
</feature>
<reference evidence="2 3" key="1">
    <citation type="submission" date="2020-02" db="EMBL/GenBank/DDBJ databases">
        <authorList>
            <person name="Ferguson B K."/>
        </authorList>
    </citation>
    <scope>NUCLEOTIDE SEQUENCE [LARGE SCALE GENOMIC DNA]</scope>
</reference>
<feature type="compositionally biased region" description="Polar residues" evidence="1">
    <location>
        <begin position="9"/>
        <end position="22"/>
    </location>
</feature>
<evidence type="ECO:0000313" key="2">
    <source>
        <dbReference type="EMBL" id="CAB0020901.1"/>
    </source>
</evidence>
<dbReference type="Proteomes" id="UP000479000">
    <property type="component" value="Unassembled WGS sequence"/>
</dbReference>
<organism evidence="2 3">
    <name type="scientific">Nesidiocoris tenuis</name>
    <dbReference type="NCBI Taxonomy" id="355587"/>
    <lineage>
        <taxon>Eukaryota</taxon>
        <taxon>Metazoa</taxon>
        <taxon>Ecdysozoa</taxon>
        <taxon>Arthropoda</taxon>
        <taxon>Hexapoda</taxon>
        <taxon>Insecta</taxon>
        <taxon>Pterygota</taxon>
        <taxon>Neoptera</taxon>
        <taxon>Paraneoptera</taxon>
        <taxon>Hemiptera</taxon>
        <taxon>Heteroptera</taxon>
        <taxon>Panheteroptera</taxon>
        <taxon>Cimicomorpha</taxon>
        <taxon>Miridae</taxon>
        <taxon>Dicyphina</taxon>
        <taxon>Nesidiocoris</taxon>
    </lineage>
</organism>
<name>A0A6H5HS11_9HEMI</name>
<protein>
    <submittedName>
        <fullName evidence="2">Uncharacterized protein</fullName>
    </submittedName>
</protein>
<dbReference type="AlphaFoldDB" id="A0A6H5HS11"/>
<feature type="region of interest" description="Disordered" evidence="1">
    <location>
        <begin position="1"/>
        <end position="41"/>
    </location>
</feature>
<evidence type="ECO:0000313" key="3">
    <source>
        <dbReference type="Proteomes" id="UP000479000"/>
    </source>
</evidence>
<sequence length="158" mass="18229">MCLLKKGDQTTQMRSSSSTNQDTRTRKLPRWKNRRSAPQRRHVRTIEDDDALEYENDGKDVSDEELFLGMIKKTTTVGQVIKACDRPRSYQILTDRNTVIERNRKDLYKGSPDNDSDSVLENDVCTNDVANHAPTGKELVKTRSGRVVKRPTQFEDYH</sequence>
<keyword evidence="3" id="KW-1185">Reference proteome</keyword>
<feature type="non-terminal residue" evidence="2">
    <location>
        <position position="158"/>
    </location>
</feature>
<gene>
    <name evidence="2" type="ORF">NTEN_LOCUS24429</name>
</gene>
<dbReference type="EMBL" id="CADCXU010036028">
    <property type="protein sequence ID" value="CAB0020901.1"/>
    <property type="molecule type" value="Genomic_DNA"/>
</dbReference>
<proteinExistence type="predicted"/>
<evidence type="ECO:0000256" key="1">
    <source>
        <dbReference type="SAM" id="MobiDB-lite"/>
    </source>
</evidence>
<accession>A0A6H5HS11</accession>